<evidence type="ECO:0000313" key="7">
    <source>
        <dbReference type="Proteomes" id="UP000007151"/>
    </source>
</evidence>
<dbReference type="Proteomes" id="UP000007151">
    <property type="component" value="Unassembled WGS sequence"/>
</dbReference>
<evidence type="ECO:0000259" key="5">
    <source>
        <dbReference type="Pfam" id="PF01094"/>
    </source>
</evidence>
<sequence length="100" mass="10609">MTQMRDMGVVAFFGPDDTCHTEAKLAAAWNLPLISHKCAGAQGTGGLGATFARTLPPAHKVSKSVVSLLKAYGWNKFAIIAGDEMTAAKQQMDAIKKETS</sequence>
<dbReference type="KEGG" id="dpl:KGM_209130"/>
<evidence type="ECO:0000256" key="1">
    <source>
        <dbReference type="ARBA" id="ARBA00004370"/>
    </source>
</evidence>
<evidence type="ECO:0000256" key="4">
    <source>
        <dbReference type="ARBA" id="ARBA00023136"/>
    </source>
</evidence>
<organism evidence="6 7">
    <name type="scientific">Danaus plexippus plexippus</name>
    <dbReference type="NCBI Taxonomy" id="278856"/>
    <lineage>
        <taxon>Eukaryota</taxon>
        <taxon>Metazoa</taxon>
        <taxon>Ecdysozoa</taxon>
        <taxon>Arthropoda</taxon>
        <taxon>Hexapoda</taxon>
        <taxon>Insecta</taxon>
        <taxon>Pterygota</taxon>
        <taxon>Neoptera</taxon>
        <taxon>Endopterygota</taxon>
        <taxon>Lepidoptera</taxon>
        <taxon>Glossata</taxon>
        <taxon>Ditrysia</taxon>
        <taxon>Papilionoidea</taxon>
        <taxon>Nymphalidae</taxon>
        <taxon>Danainae</taxon>
        <taxon>Danaini</taxon>
        <taxon>Danaina</taxon>
        <taxon>Danaus</taxon>
        <taxon>Danaus</taxon>
    </lineage>
</organism>
<accession>A0A212FFQ5</accession>
<name>A0A212FFQ5_DANPL</name>
<comment type="caution">
    <text evidence="6">The sequence shown here is derived from an EMBL/GenBank/DDBJ whole genome shotgun (WGS) entry which is preliminary data.</text>
</comment>
<evidence type="ECO:0000256" key="3">
    <source>
        <dbReference type="ARBA" id="ARBA00022989"/>
    </source>
</evidence>
<dbReference type="AlphaFoldDB" id="A0A212FFQ5"/>
<comment type="subcellular location">
    <subcellularLocation>
        <location evidence="1">Membrane</location>
    </subcellularLocation>
</comment>
<dbReference type="InterPro" id="IPR028082">
    <property type="entry name" value="Peripla_BP_I"/>
</dbReference>
<dbReference type="EMBL" id="AGBW02008791">
    <property type="protein sequence ID" value="OWR52553.1"/>
    <property type="molecule type" value="Genomic_DNA"/>
</dbReference>
<dbReference type="InterPro" id="IPR001828">
    <property type="entry name" value="ANF_lig-bd_rcpt"/>
</dbReference>
<proteinExistence type="predicted"/>
<dbReference type="Gene3D" id="3.40.50.2300">
    <property type="match status" value="1"/>
</dbReference>
<gene>
    <name evidence="6" type="ORF">KGM_209130</name>
</gene>
<keyword evidence="2" id="KW-0812">Transmembrane</keyword>
<evidence type="ECO:0000256" key="2">
    <source>
        <dbReference type="ARBA" id="ARBA00022692"/>
    </source>
</evidence>
<dbReference type="Pfam" id="PF01094">
    <property type="entry name" value="ANF_receptor"/>
    <property type="match status" value="1"/>
</dbReference>
<protein>
    <submittedName>
        <fullName evidence="6">Guanylate cyclase</fullName>
    </submittedName>
</protein>
<reference evidence="6 7" key="1">
    <citation type="journal article" date="2011" name="Cell">
        <title>The monarch butterfly genome yields insights into long-distance migration.</title>
        <authorList>
            <person name="Zhan S."/>
            <person name="Merlin C."/>
            <person name="Boore J.L."/>
            <person name="Reppert S.M."/>
        </authorList>
    </citation>
    <scope>NUCLEOTIDE SEQUENCE [LARGE SCALE GENOMIC DNA]</scope>
    <source>
        <strain evidence="6">F-2</strain>
    </source>
</reference>
<dbReference type="SUPFAM" id="SSF53822">
    <property type="entry name" value="Periplasmic binding protein-like I"/>
    <property type="match status" value="1"/>
</dbReference>
<dbReference type="eggNOG" id="ENOG502TCK6">
    <property type="taxonomic scope" value="Eukaryota"/>
</dbReference>
<keyword evidence="4" id="KW-0472">Membrane</keyword>
<dbReference type="GO" id="GO:0016020">
    <property type="term" value="C:membrane"/>
    <property type="evidence" value="ECO:0007669"/>
    <property type="project" value="UniProtKB-SubCell"/>
</dbReference>
<evidence type="ECO:0000313" key="6">
    <source>
        <dbReference type="EMBL" id="OWR52553.1"/>
    </source>
</evidence>
<feature type="domain" description="Receptor ligand binding region" evidence="5">
    <location>
        <begin position="8"/>
        <end position="84"/>
    </location>
</feature>
<dbReference type="InParanoid" id="A0A212FFQ5"/>
<keyword evidence="3" id="KW-1133">Transmembrane helix</keyword>
<keyword evidence="7" id="KW-1185">Reference proteome</keyword>